<accession>A0ABW1WWS5</accession>
<comment type="caution">
    <text evidence="3">The sequence shown here is derived from an EMBL/GenBank/DDBJ whole genome shotgun (WGS) entry which is preliminary data.</text>
</comment>
<evidence type="ECO:0000259" key="2">
    <source>
        <dbReference type="Pfam" id="PF08327"/>
    </source>
</evidence>
<dbReference type="Pfam" id="PF08327">
    <property type="entry name" value="AHSA1"/>
    <property type="match status" value="1"/>
</dbReference>
<comment type="similarity">
    <text evidence="1">Belongs to the AHA1 family.</text>
</comment>
<dbReference type="InterPro" id="IPR023393">
    <property type="entry name" value="START-like_dom_sf"/>
</dbReference>
<dbReference type="Gene3D" id="3.30.530.20">
    <property type="match status" value="1"/>
</dbReference>
<keyword evidence="4" id="KW-1185">Reference proteome</keyword>
<dbReference type="EMBL" id="JBHSUA010000003">
    <property type="protein sequence ID" value="MFC6395540.1"/>
    <property type="molecule type" value="Genomic_DNA"/>
</dbReference>
<protein>
    <submittedName>
        <fullName evidence="3">SRPBCC domain-containing protein</fullName>
    </submittedName>
</protein>
<name>A0ABW1WWS5_9ACTN</name>
<feature type="domain" description="Activator of Hsp90 ATPase homologue 1/2-like C-terminal" evidence="2">
    <location>
        <begin position="1"/>
        <end position="118"/>
    </location>
</feature>
<evidence type="ECO:0000256" key="1">
    <source>
        <dbReference type="ARBA" id="ARBA00006817"/>
    </source>
</evidence>
<sequence>RVWAELTSSGTPRGWLYDTIATSDWQPGSRYEMRTEDGFLMIDGEVLESEAPNRLHLGFGCHWDAEVDAEEPGTLSYDLRSIGDATELTVTSADLGPATRASAEESNDEIYAGLKAQLES</sequence>
<dbReference type="RefSeq" id="WP_386769073.1">
    <property type="nucleotide sequence ID" value="NZ_JBHSUA010000003.1"/>
</dbReference>
<dbReference type="InterPro" id="IPR013538">
    <property type="entry name" value="ASHA1/2-like_C"/>
</dbReference>
<evidence type="ECO:0000313" key="3">
    <source>
        <dbReference type="EMBL" id="MFC6395540.1"/>
    </source>
</evidence>
<reference evidence="4" key="1">
    <citation type="journal article" date="2019" name="Int. J. Syst. Evol. Microbiol.">
        <title>The Global Catalogue of Microorganisms (GCM) 10K type strain sequencing project: providing services to taxonomists for standard genome sequencing and annotation.</title>
        <authorList>
            <consortium name="The Broad Institute Genomics Platform"/>
            <consortium name="The Broad Institute Genome Sequencing Center for Infectious Disease"/>
            <person name="Wu L."/>
            <person name="Ma J."/>
        </authorList>
    </citation>
    <scope>NUCLEOTIDE SEQUENCE [LARGE SCALE GENOMIC DNA]</scope>
    <source>
        <strain evidence="4">CGMCC 1.15277</strain>
    </source>
</reference>
<evidence type="ECO:0000313" key="4">
    <source>
        <dbReference type="Proteomes" id="UP001596266"/>
    </source>
</evidence>
<gene>
    <name evidence="3" type="ORF">ACFP57_00815</name>
</gene>
<dbReference type="Proteomes" id="UP001596266">
    <property type="component" value="Unassembled WGS sequence"/>
</dbReference>
<feature type="non-terminal residue" evidence="3">
    <location>
        <position position="1"/>
    </location>
</feature>
<organism evidence="3 4">
    <name type="scientific">Luteococcus sanguinis</name>
    <dbReference type="NCBI Taxonomy" id="174038"/>
    <lineage>
        <taxon>Bacteria</taxon>
        <taxon>Bacillati</taxon>
        <taxon>Actinomycetota</taxon>
        <taxon>Actinomycetes</taxon>
        <taxon>Propionibacteriales</taxon>
        <taxon>Propionibacteriaceae</taxon>
        <taxon>Luteococcus</taxon>
    </lineage>
</organism>
<dbReference type="SUPFAM" id="SSF55961">
    <property type="entry name" value="Bet v1-like"/>
    <property type="match status" value="1"/>
</dbReference>
<proteinExistence type="inferred from homology"/>